<feature type="region of interest" description="Disordered" evidence="1">
    <location>
        <begin position="44"/>
        <end position="65"/>
    </location>
</feature>
<evidence type="ECO:0000313" key="2">
    <source>
        <dbReference type="Proteomes" id="UP000887540"/>
    </source>
</evidence>
<organism evidence="2 3">
    <name type="scientific">Acrobeloides nanus</name>
    <dbReference type="NCBI Taxonomy" id="290746"/>
    <lineage>
        <taxon>Eukaryota</taxon>
        <taxon>Metazoa</taxon>
        <taxon>Ecdysozoa</taxon>
        <taxon>Nematoda</taxon>
        <taxon>Chromadorea</taxon>
        <taxon>Rhabditida</taxon>
        <taxon>Tylenchina</taxon>
        <taxon>Cephalobomorpha</taxon>
        <taxon>Cephaloboidea</taxon>
        <taxon>Cephalobidae</taxon>
        <taxon>Acrobeloides</taxon>
    </lineage>
</organism>
<evidence type="ECO:0000256" key="1">
    <source>
        <dbReference type="SAM" id="MobiDB-lite"/>
    </source>
</evidence>
<protein>
    <submittedName>
        <fullName evidence="3">Uncharacterized protein</fullName>
    </submittedName>
</protein>
<keyword evidence="2" id="KW-1185">Reference proteome</keyword>
<proteinExistence type="predicted"/>
<name>A0A914D489_9BILA</name>
<reference evidence="3" key="1">
    <citation type="submission" date="2022-11" db="UniProtKB">
        <authorList>
            <consortium name="WormBaseParasite"/>
        </authorList>
    </citation>
    <scope>IDENTIFICATION</scope>
</reference>
<evidence type="ECO:0000313" key="3">
    <source>
        <dbReference type="WBParaSite" id="ACRNAN_scaffold1866.g10448.t1"/>
    </source>
</evidence>
<sequence>MVALRKIRSHLLEFRRFIRSPRSTIVTARSDTSGYSRKLFFWPSKKSDSGSESSHNISTPDSARSVSFDEAICWPYIDEDESSIDLP</sequence>
<dbReference type="Proteomes" id="UP000887540">
    <property type="component" value="Unplaced"/>
</dbReference>
<dbReference type="AlphaFoldDB" id="A0A914D489"/>
<dbReference type="WBParaSite" id="ACRNAN_scaffold1866.g10448.t1">
    <property type="protein sequence ID" value="ACRNAN_scaffold1866.g10448.t1"/>
    <property type="gene ID" value="ACRNAN_scaffold1866.g10448"/>
</dbReference>
<accession>A0A914D489</accession>
<feature type="compositionally biased region" description="Polar residues" evidence="1">
    <location>
        <begin position="55"/>
        <end position="65"/>
    </location>
</feature>